<proteinExistence type="predicted"/>
<dbReference type="InterPro" id="IPR027417">
    <property type="entry name" value="P-loop_NTPase"/>
</dbReference>
<dbReference type="PANTHER" id="PTHR37291:SF1">
    <property type="entry name" value="TYPE IV METHYL-DIRECTED RESTRICTION ENZYME ECOKMCRB SUBUNIT"/>
    <property type="match status" value="1"/>
</dbReference>
<dbReference type="CDD" id="cd00009">
    <property type="entry name" value="AAA"/>
    <property type="match status" value="1"/>
</dbReference>
<organism evidence="2 3">
    <name type="scientific">Calothrix parasitica NIES-267</name>
    <dbReference type="NCBI Taxonomy" id="1973488"/>
    <lineage>
        <taxon>Bacteria</taxon>
        <taxon>Bacillati</taxon>
        <taxon>Cyanobacteriota</taxon>
        <taxon>Cyanophyceae</taxon>
        <taxon>Nostocales</taxon>
        <taxon>Calotrichaceae</taxon>
        <taxon>Calothrix</taxon>
    </lineage>
</organism>
<dbReference type="GO" id="GO:0016887">
    <property type="term" value="F:ATP hydrolysis activity"/>
    <property type="evidence" value="ECO:0007669"/>
    <property type="project" value="InterPro"/>
</dbReference>
<dbReference type="InterPro" id="IPR011704">
    <property type="entry name" value="ATPase_dyneun-rel_AAA"/>
</dbReference>
<gene>
    <name evidence="2" type="ORF">NIES267_27540</name>
</gene>
<dbReference type="Pfam" id="PF07728">
    <property type="entry name" value="AAA_5"/>
    <property type="match status" value="1"/>
</dbReference>
<keyword evidence="3" id="KW-1185">Reference proteome</keyword>
<evidence type="ECO:0000259" key="1">
    <source>
        <dbReference type="SMART" id="SM00382"/>
    </source>
</evidence>
<dbReference type="PANTHER" id="PTHR37291">
    <property type="entry name" value="5-METHYLCYTOSINE-SPECIFIC RESTRICTION ENZYME B"/>
    <property type="match status" value="1"/>
</dbReference>
<dbReference type="SUPFAM" id="SSF52540">
    <property type="entry name" value="P-loop containing nucleoside triphosphate hydrolases"/>
    <property type="match status" value="1"/>
</dbReference>
<dbReference type="Proteomes" id="UP000218418">
    <property type="component" value="Chromosome"/>
</dbReference>
<dbReference type="SMART" id="SM00382">
    <property type="entry name" value="AAA"/>
    <property type="match status" value="1"/>
</dbReference>
<dbReference type="InterPro" id="IPR003593">
    <property type="entry name" value="AAA+_ATPase"/>
</dbReference>
<sequence>MIISKIDEFIALFAEFVDSYPSTSQGITHTAAYAQQREIAFRNYSAIAKAVDSGEDVTDSVLVKLLPHNNTTNNHQRKAWIHIAPAVKKDIKEWFEGARWTKSEDWEKVSNRIFNFIRRCNQNPDELSTACKEFTELRYSKGFQVGILTPILNALQPDKFLLVTNKSKNVINYFANTNYSSKLIDYPNLNDIGKKLVQELSQYMHPPGVPALRDDDLFDMFSHWLVGIKKYNFSHPDSSINKFPNNSDLQIIGLQPKYTLSECAEEIGINESELQRWIRSIHRKKQAIIYGSPGTGKTFVAEKIAKLFISDSDGFSELVQFHPAYTYEDFIQGIRPQTENDKLIYPLVPGCFVKFCREAENRQGTCIFIIDEINRGNIAQIFGELMYLLEYRNQKIPLAAGNTFQIPENVRIIGTMNTADRSIAEFDYALRRRFAFIQLRSNYEILNKIYQDTNFPIDKLINILHKINQVINDKNYELGISFFITNNLFEDIEDIWCMEIEPYLEEYFFNQPETVEEFRWNKLQLL</sequence>
<dbReference type="GO" id="GO:0005524">
    <property type="term" value="F:ATP binding"/>
    <property type="evidence" value="ECO:0007669"/>
    <property type="project" value="InterPro"/>
</dbReference>
<feature type="domain" description="AAA+ ATPase" evidence="1">
    <location>
        <begin position="283"/>
        <end position="440"/>
    </location>
</feature>
<dbReference type="Gene3D" id="3.40.50.300">
    <property type="entry name" value="P-loop containing nucleotide triphosphate hydrolases"/>
    <property type="match status" value="1"/>
</dbReference>
<evidence type="ECO:0000313" key="2">
    <source>
        <dbReference type="EMBL" id="BAY83267.1"/>
    </source>
</evidence>
<dbReference type="OrthoDB" id="9781481at2"/>
<name>A0A1Z4LPX6_9CYAN</name>
<dbReference type="REBASE" id="207109">
    <property type="entry name" value="Cpa267McrBCP"/>
</dbReference>
<accession>A0A1Z4LPX6</accession>
<dbReference type="InterPro" id="IPR052934">
    <property type="entry name" value="Methyl-DNA_Rec/Restrict_Enz"/>
</dbReference>
<dbReference type="AlphaFoldDB" id="A0A1Z4LPX6"/>
<protein>
    <submittedName>
        <fullName evidence="2">ATPase</fullName>
    </submittedName>
</protein>
<dbReference type="EMBL" id="AP018227">
    <property type="protein sequence ID" value="BAY83267.1"/>
    <property type="molecule type" value="Genomic_DNA"/>
</dbReference>
<reference evidence="2 3" key="1">
    <citation type="submission" date="2017-06" db="EMBL/GenBank/DDBJ databases">
        <title>Genome sequencing of cyanobaciteial culture collection at National Institute for Environmental Studies (NIES).</title>
        <authorList>
            <person name="Hirose Y."/>
            <person name="Shimura Y."/>
            <person name="Fujisawa T."/>
            <person name="Nakamura Y."/>
            <person name="Kawachi M."/>
        </authorList>
    </citation>
    <scope>NUCLEOTIDE SEQUENCE [LARGE SCALE GENOMIC DNA]</scope>
    <source>
        <strain evidence="2 3">NIES-267</strain>
    </source>
</reference>
<evidence type="ECO:0000313" key="3">
    <source>
        <dbReference type="Proteomes" id="UP000218418"/>
    </source>
</evidence>